<comment type="caution">
    <text evidence="3">The sequence shown here is derived from an EMBL/GenBank/DDBJ whole genome shotgun (WGS) entry which is preliminary data.</text>
</comment>
<dbReference type="AlphaFoldDB" id="A0A7W3WIZ1"/>
<dbReference type="EMBL" id="JABJWZ010000041">
    <property type="protein sequence ID" value="MBB1253184.1"/>
    <property type="molecule type" value="Genomic_DNA"/>
</dbReference>
<dbReference type="GO" id="GO:0004519">
    <property type="term" value="F:endonuclease activity"/>
    <property type="evidence" value="ECO:0007669"/>
    <property type="project" value="UniProtKB-KW"/>
</dbReference>
<organism evidence="3 4">
    <name type="scientific">Streptomyces alkaliterrae</name>
    <dbReference type="NCBI Taxonomy" id="2213162"/>
    <lineage>
        <taxon>Bacteria</taxon>
        <taxon>Bacillati</taxon>
        <taxon>Actinomycetota</taxon>
        <taxon>Actinomycetes</taxon>
        <taxon>Kitasatosporales</taxon>
        <taxon>Streptomycetaceae</taxon>
        <taxon>Streptomyces</taxon>
    </lineage>
</organism>
<protein>
    <submittedName>
        <fullName evidence="3">HNH endonuclease</fullName>
    </submittedName>
</protein>
<keyword evidence="3" id="KW-0378">Hydrolase</keyword>
<keyword evidence="3" id="KW-0255">Endonuclease</keyword>
<dbReference type="InterPro" id="IPR003615">
    <property type="entry name" value="HNH_nuc"/>
</dbReference>
<reference evidence="4" key="1">
    <citation type="submission" date="2020-05" db="EMBL/GenBank/DDBJ databases">
        <title>Classification of alakaliphilic streptomycetes isolated from an alkaline soil next to Lonar Crater, India and a proposal for the recognition of Streptomyces alkaliterrae sp. nov.</title>
        <authorList>
            <person name="Golinska P."/>
        </authorList>
    </citation>
    <scope>NUCLEOTIDE SEQUENCE [LARGE SCALE GENOMIC DNA]</scope>
    <source>
        <strain evidence="4">OF3</strain>
    </source>
</reference>
<dbReference type="CDD" id="cd00085">
    <property type="entry name" value="HNHc"/>
    <property type="match status" value="1"/>
</dbReference>
<sequence length="95" mass="10563">MSGNWERSDRAKRLPPGWKRIRARILARDPVCALCGVRPSTHCDHIHAKTDDHSDTGLQGVCGPCHDAKSSREGNAAPRTRPGRRRPPEPHPGMR</sequence>
<feature type="region of interest" description="Disordered" evidence="1">
    <location>
        <begin position="49"/>
        <end position="95"/>
    </location>
</feature>
<gene>
    <name evidence="3" type="ORF">H3146_07340</name>
</gene>
<dbReference type="SMART" id="SM00507">
    <property type="entry name" value="HNHc"/>
    <property type="match status" value="1"/>
</dbReference>
<dbReference type="Gene3D" id="1.10.30.50">
    <property type="match status" value="1"/>
</dbReference>
<evidence type="ECO:0000313" key="4">
    <source>
        <dbReference type="Proteomes" id="UP000525686"/>
    </source>
</evidence>
<keyword evidence="3" id="KW-0540">Nuclease</keyword>
<evidence type="ECO:0000313" key="3">
    <source>
        <dbReference type="EMBL" id="MBB1253184.1"/>
    </source>
</evidence>
<name>A0A7W3WIZ1_9ACTN</name>
<dbReference type="Proteomes" id="UP000525686">
    <property type="component" value="Unassembled WGS sequence"/>
</dbReference>
<evidence type="ECO:0000259" key="2">
    <source>
        <dbReference type="SMART" id="SM00507"/>
    </source>
</evidence>
<dbReference type="RefSeq" id="WP_181353839.1">
    <property type="nucleotide sequence ID" value="NZ_JABJWZ010000041.1"/>
</dbReference>
<evidence type="ECO:0000256" key="1">
    <source>
        <dbReference type="SAM" id="MobiDB-lite"/>
    </source>
</evidence>
<proteinExistence type="predicted"/>
<accession>A0A7W3WIZ1</accession>
<feature type="domain" description="HNH nuclease" evidence="2">
    <location>
        <begin position="20"/>
        <end position="67"/>
    </location>
</feature>